<name>A0A7W7ZJ86_9BACT</name>
<dbReference type="AlphaFoldDB" id="A0A7W7ZJ86"/>
<dbReference type="Gene3D" id="2.30.42.10">
    <property type="match status" value="1"/>
</dbReference>
<accession>A0A7W7ZJ86</accession>
<dbReference type="RefSeq" id="WP_184223547.1">
    <property type="nucleotide sequence ID" value="NZ_JACHIP010000023.1"/>
</dbReference>
<protein>
    <submittedName>
        <fullName evidence="3">C-terminal processing protease CtpA/Prc</fullName>
    </submittedName>
</protein>
<keyword evidence="4" id="KW-1185">Reference proteome</keyword>
<dbReference type="GO" id="GO:0008233">
    <property type="term" value="F:peptidase activity"/>
    <property type="evidence" value="ECO:0007669"/>
    <property type="project" value="UniProtKB-KW"/>
</dbReference>
<dbReference type="InterPro" id="IPR001478">
    <property type="entry name" value="PDZ"/>
</dbReference>
<dbReference type="GO" id="GO:0006508">
    <property type="term" value="P:proteolysis"/>
    <property type="evidence" value="ECO:0007669"/>
    <property type="project" value="UniProtKB-KW"/>
</dbReference>
<evidence type="ECO:0000313" key="4">
    <source>
        <dbReference type="Proteomes" id="UP000540989"/>
    </source>
</evidence>
<dbReference type="PROSITE" id="PS50106">
    <property type="entry name" value="PDZ"/>
    <property type="match status" value="1"/>
</dbReference>
<gene>
    <name evidence="3" type="ORF">HDF16_005673</name>
</gene>
<dbReference type="SUPFAM" id="SSF50156">
    <property type="entry name" value="PDZ domain-like"/>
    <property type="match status" value="1"/>
</dbReference>
<dbReference type="InterPro" id="IPR041489">
    <property type="entry name" value="PDZ_6"/>
</dbReference>
<feature type="domain" description="PDZ" evidence="2">
    <location>
        <begin position="12"/>
        <end position="38"/>
    </location>
</feature>
<proteinExistence type="predicted"/>
<evidence type="ECO:0000256" key="1">
    <source>
        <dbReference type="SAM" id="MobiDB-lite"/>
    </source>
</evidence>
<organism evidence="3 4">
    <name type="scientific">Granulicella aggregans</name>
    <dbReference type="NCBI Taxonomy" id="474949"/>
    <lineage>
        <taxon>Bacteria</taxon>
        <taxon>Pseudomonadati</taxon>
        <taxon>Acidobacteriota</taxon>
        <taxon>Terriglobia</taxon>
        <taxon>Terriglobales</taxon>
        <taxon>Acidobacteriaceae</taxon>
        <taxon>Granulicella</taxon>
    </lineage>
</organism>
<dbReference type="InterPro" id="IPR036034">
    <property type="entry name" value="PDZ_sf"/>
</dbReference>
<sequence>MLVDYDHESDEIKTVSPGSPAEAAGLRQGDRILTINGTKPADEPDNPLFKQPVGTILHLQVKRGESSQVYDVKLRDLL</sequence>
<evidence type="ECO:0000313" key="3">
    <source>
        <dbReference type="EMBL" id="MBB5060937.1"/>
    </source>
</evidence>
<keyword evidence="3" id="KW-0645">Protease</keyword>
<comment type="caution">
    <text evidence="3">The sequence shown here is derived from an EMBL/GenBank/DDBJ whole genome shotgun (WGS) entry which is preliminary data.</text>
</comment>
<feature type="region of interest" description="Disordered" evidence="1">
    <location>
        <begin position="1"/>
        <end position="24"/>
    </location>
</feature>
<dbReference type="Proteomes" id="UP000540989">
    <property type="component" value="Unassembled WGS sequence"/>
</dbReference>
<feature type="compositionally biased region" description="Basic and acidic residues" evidence="1">
    <location>
        <begin position="1"/>
        <end position="13"/>
    </location>
</feature>
<reference evidence="3 4" key="1">
    <citation type="submission" date="2020-08" db="EMBL/GenBank/DDBJ databases">
        <title>Genomic Encyclopedia of Type Strains, Phase IV (KMG-V): Genome sequencing to study the core and pangenomes of soil and plant-associated prokaryotes.</title>
        <authorList>
            <person name="Whitman W."/>
        </authorList>
    </citation>
    <scope>NUCLEOTIDE SEQUENCE [LARGE SCALE GENOMIC DNA]</scope>
    <source>
        <strain evidence="3 4">M8UP14</strain>
    </source>
</reference>
<dbReference type="Pfam" id="PF17820">
    <property type="entry name" value="PDZ_6"/>
    <property type="match status" value="1"/>
</dbReference>
<dbReference type="EMBL" id="JACHIP010000023">
    <property type="protein sequence ID" value="MBB5060937.1"/>
    <property type="molecule type" value="Genomic_DNA"/>
</dbReference>
<keyword evidence="3" id="KW-0378">Hydrolase</keyword>
<evidence type="ECO:0000259" key="2">
    <source>
        <dbReference type="PROSITE" id="PS50106"/>
    </source>
</evidence>